<dbReference type="Gene3D" id="2.130.10.10">
    <property type="entry name" value="YVTN repeat-like/Quinoprotein amine dehydrogenase"/>
    <property type="match status" value="4"/>
</dbReference>
<dbReference type="InterPro" id="IPR015943">
    <property type="entry name" value="WD40/YVTN_repeat-like_dom_sf"/>
</dbReference>
<keyword evidence="1" id="KW-0853">WD repeat</keyword>
<dbReference type="Proteomes" id="UP001591681">
    <property type="component" value="Unassembled WGS sequence"/>
</dbReference>
<dbReference type="InterPro" id="IPR011047">
    <property type="entry name" value="Quinoprotein_ADH-like_sf"/>
</dbReference>
<evidence type="ECO:0000313" key="4">
    <source>
        <dbReference type="EMBL" id="KAL2082137.1"/>
    </source>
</evidence>
<dbReference type="Pfam" id="PF00400">
    <property type="entry name" value="WD40"/>
    <property type="match status" value="2"/>
</dbReference>
<dbReference type="EMBL" id="JBHFQA010000019">
    <property type="protein sequence ID" value="KAL2082137.1"/>
    <property type="molecule type" value="Genomic_DNA"/>
</dbReference>
<feature type="compositionally biased region" description="Acidic residues" evidence="2">
    <location>
        <begin position="613"/>
        <end position="629"/>
    </location>
</feature>
<evidence type="ECO:0000256" key="1">
    <source>
        <dbReference type="PROSITE-ProRule" id="PRU00221"/>
    </source>
</evidence>
<dbReference type="Pfam" id="PF24782">
    <property type="entry name" value="WD40_MABP1-WDR62_2nd"/>
    <property type="match status" value="1"/>
</dbReference>
<sequence>MSVKVWAWKKNVVVAANKVSSKVTAVSFSEDSSYFVTAGNRHVRFWYLDQPSSTKVDSPVPLLGRSGLLGELQNNFFCDVACGRGKQSGSTFCITSSGLLCEFNEKRMLEKWVDLRSSVARSLCVTADVIFCACAEGTVRAFSPADLHFMGTLPRPHHLGTDVAAVTQPSHLFSSQLEAKYPDSVAVTFDPDNGWLSCVYNDHSVYVWDVRDLQHVGKVFSRLYHSASIWDLQVYPDSLDTCGSLPSSVSFLSCSADNTIRFWSSNSQRSIANGNILSNDLLKVIYVDSTSAALLDTDMCSTSGMDKQESVASEVRTGIRTVCVSPNGRHLASGDRTGTLRVHDLCSMKEILKVEAHDNEILCLEYSKPDTGLQLLATAGRDRLIHVFNAEEDYSLLQTLGEHSSSITAVRFAANDGKVKLISCGLDKSIYFRTAQRTHRGTDFRRTHHVVRKTSLSDMDVDPTCKYATVGCQDRSIRVFNISNGKQKKSYKGSQGLDGTVLKVQTDPSGLYVATSCSDKNICLYDFHSGECLATMFGHSEIVTGIKFSSDCRYLISVSGDSCVFVWRLAPELTLNMRNHIAQRKQPQTATTSKAHTARQELYRTPYQGSDSEKEEEEEEEDENVEDEGVMVYKEEVAQEDDPDNQRDVLLHTTSESSIGEDMGKAQTHTQTHTHTHTHTHPQPQPASPVQSRRRRRWSCRVNSMELVVHSMLELRQLDLLSQLDPEEERTKVEHVTLRHKGAVEPQIQLKRRRPRPHSAWLAPAMTPEPDGVVLYPEQRWGGSGGGWESPKFQVRAQTHREDSQDSQGSQWSSKGSLQGSQCRSPDSAVSLGYSSGLSSPEHQNADFESLEDLGTDADRSNTDEEEEEKEEDEGHVKRFPQSHFQRLSGLRHSTGIIGRADQRSAQRTTISTRFLAHEDTARSLSPFSRIPRLRDKSPGGAAQPLVSAVRPLVAAGRRRRGSADTLYTMSPKRDSGRRGSEDRLDTLSPEGRFLPRHIHVRKRTSGACASRVLGCVTRNTPVLHKPLPIQNLSGDGEPCVCLCRKPVTPSHQKKELQPHTHPPTPQRSTCSPPLLPSTKPPSPGSSSPSSLPQSCHPHSYMSPTTSSKAKVSRTVSAGEGLGLGSSYAEAGPGTTSSPAGIPAKSPLRARLSAEEASSDRPSRQAVLANQGEAQERCPAESLVSQQSHSLPGNKEHGFVRKQPQDCGKQRPLLAVQAFRGLLSEDSNGTGCAVTMETCREAAGELQRTLEKTMQLYRKVNAGGGGGADQVEMEQLLGEVLGRVHCVTDGLPATVTRKGEGPSGGGVALALLEQYSQLLLKSVEQRLDSKV</sequence>
<feature type="compositionally biased region" description="Acidic residues" evidence="2">
    <location>
        <begin position="864"/>
        <end position="874"/>
    </location>
</feature>
<feature type="compositionally biased region" description="Basic and acidic residues" evidence="2">
    <location>
        <begin position="1152"/>
        <end position="1163"/>
    </location>
</feature>
<dbReference type="InterPro" id="IPR056162">
    <property type="entry name" value="WD40_MABP1-WDR62_2nd"/>
</dbReference>
<feature type="repeat" description="WD" evidence="1">
    <location>
        <begin position="536"/>
        <end position="569"/>
    </location>
</feature>
<feature type="compositionally biased region" description="Pro residues" evidence="2">
    <location>
        <begin position="1074"/>
        <end position="1084"/>
    </location>
</feature>
<feature type="region of interest" description="Disordered" evidence="2">
    <location>
        <begin position="1053"/>
        <end position="1114"/>
    </location>
</feature>
<evidence type="ECO:0000256" key="2">
    <source>
        <dbReference type="SAM" id="MobiDB-lite"/>
    </source>
</evidence>
<dbReference type="SUPFAM" id="SSF50969">
    <property type="entry name" value="YVTN repeat-like/Quinoprotein amine dehydrogenase"/>
    <property type="match status" value="1"/>
</dbReference>
<feature type="compositionally biased region" description="Polar residues" evidence="2">
    <location>
        <begin position="833"/>
        <end position="843"/>
    </location>
</feature>
<accession>A0ABD1J4S7</accession>
<dbReference type="InterPro" id="IPR011044">
    <property type="entry name" value="Quino_amine_DH_bsu"/>
</dbReference>
<dbReference type="PANTHER" id="PTHR44813:SF1">
    <property type="entry name" value="MITOGEN-ACTIVATED PROTEIN KINASE-BINDING PROTEIN 1"/>
    <property type="match status" value="1"/>
</dbReference>
<evidence type="ECO:0000313" key="5">
    <source>
        <dbReference type="Proteomes" id="UP001591681"/>
    </source>
</evidence>
<dbReference type="PROSITE" id="PS50294">
    <property type="entry name" value="WD_REPEATS_REGION"/>
    <property type="match status" value="1"/>
</dbReference>
<feature type="region of interest" description="Disordered" evidence="2">
    <location>
        <begin position="1127"/>
        <end position="1206"/>
    </location>
</feature>
<dbReference type="InterPro" id="IPR055292">
    <property type="entry name" value="MABP1"/>
</dbReference>
<dbReference type="PROSITE" id="PS50082">
    <property type="entry name" value="WD_REPEATS_2"/>
    <property type="match status" value="1"/>
</dbReference>
<feature type="region of interest" description="Disordered" evidence="2">
    <location>
        <begin position="581"/>
        <end position="629"/>
    </location>
</feature>
<organism evidence="4 5">
    <name type="scientific">Coilia grayii</name>
    <name type="common">Gray's grenadier anchovy</name>
    <dbReference type="NCBI Taxonomy" id="363190"/>
    <lineage>
        <taxon>Eukaryota</taxon>
        <taxon>Metazoa</taxon>
        <taxon>Chordata</taxon>
        <taxon>Craniata</taxon>
        <taxon>Vertebrata</taxon>
        <taxon>Euteleostomi</taxon>
        <taxon>Actinopterygii</taxon>
        <taxon>Neopterygii</taxon>
        <taxon>Teleostei</taxon>
        <taxon>Clupei</taxon>
        <taxon>Clupeiformes</taxon>
        <taxon>Clupeoidei</taxon>
        <taxon>Engraulidae</taxon>
        <taxon>Coilinae</taxon>
        <taxon>Coilia</taxon>
    </lineage>
</organism>
<feature type="region of interest" description="Disordered" evidence="2">
    <location>
        <begin position="655"/>
        <end position="696"/>
    </location>
</feature>
<feature type="compositionally biased region" description="Low complexity" evidence="2">
    <location>
        <begin position="1085"/>
        <end position="1100"/>
    </location>
</feature>
<feature type="compositionally biased region" description="Low complexity" evidence="2">
    <location>
        <begin position="806"/>
        <end position="822"/>
    </location>
</feature>
<dbReference type="SMART" id="SM00320">
    <property type="entry name" value="WD40"/>
    <property type="match status" value="9"/>
</dbReference>
<feature type="compositionally biased region" description="Polar residues" evidence="2">
    <location>
        <begin position="1102"/>
        <end position="1114"/>
    </location>
</feature>
<feature type="region of interest" description="Disordered" evidence="2">
    <location>
        <begin position="957"/>
        <end position="990"/>
    </location>
</feature>
<feature type="compositionally biased region" description="Polar residues" evidence="2">
    <location>
        <begin position="585"/>
        <end position="595"/>
    </location>
</feature>
<dbReference type="PANTHER" id="PTHR44813">
    <property type="entry name" value="MITOGEN-ACTIVATED PROTEIN KINASE-BINDING PROTEIN 1"/>
    <property type="match status" value="1"/>
</dbReference>
<proteinExistence type="predicted"/>
<gene>
    <name evidence="4" type="ORF">ACEWY4_021955</name>
</gene>
<feature type="compositionally biased region" description="Basic and acidic residues" evidence="2">
    <location>
        <begin position="972"/>
        <end position="986"/>
    </location>
</feature>
<name>A0ABD1J4S7_9TELE</name>
<feature type="region of interest" description="Disordered" evidence="2">
    <location>
        <begin position="749"/>
        <end position="907"/>
    </location>
</feature>
<keyword evidence="5" id="KW-1185">Reference proteome</keyword>
<comment type="caution">
    <text evidence="4">The sequence shown here is derived from an EMBL/GenBank/DDBJ whole genome shotgun (WGS) entry which is preliminary data.</text>
</comment>
<dbReference type="SUPFAM" id="SSF50998">
    <property type="entry name" value="Quinoprotein alcohol dehydrogenase-like"/>
    <property type="match status" value="1"/>
</dbReference>
<feature type="domain" description="MABP1/WDR62 second WD40" evidence="3">
    <location>
        <begin position="229"/>
        <end position="569"/>
    </location>
</feature>
<protein>
    <recommendedName>
        <fullName evidence="3">MABP1/WDR62 second WD40 domain-containing protein</fullName>
    </recommendedName>
</protein>
<evidence type="ECO:0000259" key="3">
    <source>
        <dbReference type="Pfam" id="PF24782"/>
    </source>
</evidence>
<reference evidence="4 5" key="1">
    <citation type="submission" date="2024-09" db="EMBL/GenBank/DDBJ databases">
        <title>A chromosome-level genome assembly of Gray's grenadier anchovy, Coilia grayii.</title>
        <authorList>
            <person name="Fu Z."/>
        </authorList>
    </citation>
    <scope>NUCLEOTIDE SEQUENCE [LARGE SCALE GENOMIC DNA]</scope>
    <source>
        <strain evidence="4">G4</strain>
        <tissue evidence="4">Muscle</tissue>
    </source>
</reference>
<dbReference type="InterPro" id="IPR001680">
    <property type="entry name" value="WD40_rpt"/>
</dbReference>